<evidence type="ECO:0000313" key="2">
    <source>
        <dbReference type="Proteomes" id="UP001597052"/>
    </source>
</evidence>
<sequence>MSTETREGYVIDLGCIRKNPREELLSKAETHTRDCALMGHCVESGYGIVTDDDRLTVLDADATPKVLNVIQRSSTEEGIRLEIKREEQDGTMETVAIKEAT</sequence>
<organism evidence="1 2">
    <name type="scientific">Halohasta litorea</name>
    <dbReference type="NCBI Taxonomy" id="869891"/>
    <lineage>
        <taxon>Archaea</taxon>
        <taxon>Methanobacteriati</taxon>
        <taxon>Methanobacteriota</taxon>
        <taxon>Stenosarchaea group</taxon>
        <taxon>Halobacteria</taxon>
        <taxon>Halobacteriales</taxon>
        <taxon>Haloferacaceae</taxon>
        <taxon>Halohasta</taxon>
    </lineage>
</organism>
<reference evidence="1 2" key="1">
    <citation type="journal article" date="2019" name="Int. J. Syst. Evol. Microbiol.">
        <title>The Global Catalogue of Microorganisms (GCM) 10K type strain sequencing project: providing services to taxonomists for standard genome sequencing and annotation.</title>
        <authorList>
            <consortium name="The Broad Institute Genomics Platform"/>
            <consortium name="The Broad Institute Genome Sequencing Center for Infectious Disease"/>
            <person name="Wu L."/>
            <person name="Ma J."/>
        </authorList>
    </citation>
    <scope>NUCLEOTIDE SEQUENCE [LARGE SCALE GENOMIC DNA]</scope>
    <source>
        <strain evidence="1 2">CGMCC 1.10593</strain>
    </source>
</reference>
<dbReference type="RefSeq" id="WP_256394433.1">
    <property type="nucleotide sequence ID" value="NZ_JANHDJ010000001.1"/>
</dbReference>
<evidence type="ECO:0000313" key="1">
    <source>
        <dbReference type="EMBL" id="MFD1640735.1"/>
    </source>
</evidence>
<keyword evidence="2" id="KW-1185">Reference proteome</keyword>
<gene>
    <name evidence="1" type="ORF">ACFSBW_02440</name>
</gene>
<protein>
    <submittedName>
        <fullName evidence="1">Uncharacterized protein</fullName>
    </submittedName>
</protein>
<proteinExistence type="predicted"/>
<dbReference type="EMBL" id="JBHUDM010000001">
    <property type="protein sequence ID" value="MFD1640735.1"/>
    <property type="molecule type" value="Genomic_DNA"/>
</dbReference>
<comment type="caution">
    <text evidence="1">The sequence shown here is derived from an EMBL/GenBank/DDBJ whole genome shotgun (WGS) entry which is preliminary data.</text>
</comment>
<dbReference type="AlphaFoldDB" id="A0ABD6D4V8"/>
<accession>A0ABD6D4V8</accession>
<dbReference type="Proteomes" id="UP001597052">
    <property type="component" value="Unassembled WGS sequence"/>
</dbReference>
<name>A0ABD6D4V8_9EURY</name>